<dbReference type="Gene3D" id="3.40.50.720">
    <property type="entry name" value="NAD(P)-binding Rossmann-like Domain"/>
    <property type="match status" value="1"/>
</dbReference>
<dbReference type="PRINTS" id="PR00081">
    <property type="entry name" value="GDHRDH"/>
</dbReference>
<dbReference type="Proteomes" id="UP001227230">
    <property type="component" value="Chromosome 8"/>
</dbReference>
<reference evidence="1 2" key="1">
    <citation type="journal article" date="2023" name="Hortic Res">
        <title>The complete reference genome for grapevine (Vitis vinifera L.) genetics and breeding.</title>
        <authorList>
            <person name="Shi X."/>
            <person name="Cao S."/>
            <person name="Wang X."/>
            <person name="Huang S."/>
            <person name="Wang Y."/>
            <person name="Liu Z."/>
            <person name="Liu W."/>
            <person name="Leng X."/>
            <person name="Peng Y."/>
            <person name="Wang N."/>
            <person name="Wang Y."/>
            <person name="Ma Z."/>
            <person name="Xu X."/>
            <person name="Zhang F."/>
            <person name="Xue H."/>
            <person name="Zhong H."/>
            <person name="Wang Y."/>
            <person name="Zhang K."/>
            <person name="Velt A."/>
            <person name="Avia K."/>
            <person name="Holtgrawe D."/>
            <person name="Grimplet J."/>
            <person name="Matus J.T."/>
            <person name="Ware D."/>
            <person name="Wu X."/>
            <person name="Wang H."/>
            <person name="Liu C."/>
            <person name="Fang Y."/>
            <person name="Rustenholz C."/>
            <person name="Cheng Z."/>
            <person name="Xiao H."/>
            <person name="Zhou Y."/>
        </authorList>
    </citation>
    <scope>NUCLEOTIDE SEQUENCE [LARGE SCALE GENOMIC DNA]</scope>
    <source>
        <strain evidence="2">cv. Pinot noir / PN40024</strain>
        <tissue evidence="1">Leaf</tissue>
    </source>
</reference>
<name>A0ABY9CDZ6_VITVI</name>
<evidence type="ECO:0000313" key="1">
    <source>
        <dbReference type="EMBL" id="WJZ93070.1"/>
    </source>
</evidence>
<dbReference type="PANTHER" id="PTHR44375:SF2">
    <property type="entry name" value="BETA-KETOACYL-ACP REDUCTASE-LIKE PROTEIN-RELATED"/>
    <property type="match status" value="1"/>
</dbReference>
<dbReference type="InterPro" id="IPR036291">
    <property type="entry name" value="NAD(P)-bd_dom_sf"/>
</dbReference>
<evidence type="ECO:0000313" key="2">
    <source>
        <dbReference type="Proteomes" id="UP001227230"/>
    </source>
</evidence>
<organism evidence="1 2">
    <name type="scientific">Vitis vinifera</name>
    <name type="common">Grape</name>
    <dbReference type="NCBI Taxonomy" id="29760"/>
    <lineage>
        <taxon>Eukaryota</taxon>
        <taxon>Viridiplantae</taxon>
        <taxon>Streptophyta</taxon>
        <taxon>Embryophyta</taxon>
        <taxon>Tracheophyta</taxon>
        <taxon>Spermatophyta</taxon>
        <taxon>Magnoliopsida</taxon>
        <taxon>eudicotyledons</taxon>
        <taxon>Gunneridae</taxon>
        <taxon>Pentapetalae</taxon>
        <taxon>rosids</taxon>
        <taxon>Vitales</taxon>
        <taxon>Vitaceae</taxon>
        <taxon>Viteae</taxon>
        <taxon>Vitis</taxon>
    </lineage>
</organism>
<dbReference type="Pfam" id="PF00106">
    <property type="entry name" value="adh_short"/>
    <property type="match status" value="1"/>
</dbReference>
<dbReference type="PANTHER" id="PTHR44375">
    <property type="entry name" value="BETA-KETOACYL-ACP REDUCTASE-LIKE PROTEIN-RELATED"/>
    <property type="match status" value="1"/>
</dbReference>
<dbReference type="SUPFAM" id="SSF51735">
    <property type="entry name" value="NAD(P)-binding Rossmann-fold domains"/>
    <property type="match status" value="1"/>
</dbReference>
<sequence length="120" mass="12657">MASQVANHLEPWQDLEGKVVMVTGASSGLGSEFCLNLAKAGCKIVAAARRVDRLKSLCDEINNLTHSNLPPNADPPLRAVAVELDVTSDGSSIGASVQKAWEAFGRIDALLNNAGIRGKF</sequence>
<keyword evidence="2" id="KW-1185">Reference proteome</keyword>
<dbReference type="EMBL" id="CP126655">
    <property type="protein sequence ID" value="WJZ93070.1"/>
    <property type="molecule type" value="Genomic_DNA"/>
</dbReference>
<gene>
    <name evidence="1" type="ORF">VitviT2T_012032</name>
</gene>
<dbReference type="InterPro" id="IPR002347">
    <property type="entry name" value="SDR_fam"/>
</dbReference>
<accession>A0ABY9CDZ6</accession>
<proteinExistence type="predicted"/>
<protein>
    <submittedName>
        <fullName evidence="1">Uncharacterized protein</fullName>
    </submittedName>
</protein>